<feature type="domain" description="C3H1-type" evidence="6">
    <location>
        <begin position="63"/>
        <end position="91"/>
    </location>
</feature>
<evidence type="ECO:0000256" key="2">
    <source>
        <dbReference type="ARBA" id="ARBA00022771"/>
    </source>
</evidence>
<dbReference type="SUPFAM" id="SSF90229">
    <property type="entry name" value="CCCH zinc finger"/>
    <property type="match status" value="1"/>
</dbReference>
<dbReference type="InterPro" id="IPR036855">
    <property type="entry name" value="Znf_CCCH_sf"/>
</dbReference>
<evidence type="ECO:0000256" key="4">
    <source>
        <dbReference type="ARBA" id="ARBA00023125"/>
    </source>
</evidence>
<dbReference type="SMART" id="SM00356">
    <property type="entry name" value="ZnF_C3H1"/>
    <property type="match status" value="2"/>
</dbReference>
<keyword evidence="8" id="KW-1185">Reference proteome</keyword>
<evidence type="ECO:0000256" key="1">
    <source>
        <dbReference type="ARBA" id="ARBA00022723"/>
    </source>
</evidence>
<reference evidence="7" key="1">
    <citation type="journal article" date="2023" name="Nat. Commun.">
        <title>Diploid and tetraploid genomes of Acorus and the evolution of monocots.</title>
        <authorList>
            <person name="Ma L."/>
            <person name="Liu K.W."/>
            <person name="Li Z."/>
            <person name="Hsiao Y.Y."/>
            <person name="Qi Y."/>
            <person name="Fu T."/>
            <person name="Tang G.D."/>
            <person name="Zhang D."/>
            <person name="Sun W.H."/>
            <person name="Liu D.K."/>
            <person name="Li Y."/>
            <person name="Chen G.Z."/>
            <person name="Liu X.D."/>
            <person name="Liao X.Y."/>
            <person name="Jiang Y.T."/>
            <person name="Yu X."/>
            <person name="Hao Y."/>
            <person name="Huang J."/>
            <person name="Zhao X.W."/>
            <person name="Ke S."/>
            <person name="Chen Y.Y."/>
            <person name="Wu W.L."/>
            <person name="Hsu J.L."/>
            <person name="Lin Y.F."/>
            <person name="Huang M.D."/>
            <person name="Li C.Y."/>
            <person name="Huang L."/>
            <person name="Wang Z.W."/>
            <person name="Zhao X."/>
            <person name="Zhong W.Y."/>
            <person name="Peng D.H."/>
            <person name="Ahmad S."/>
            <person name="Lan S."/>
            <person name="Zhang J.S."/>
            <person name="Tsai W.C."/>
            <person name="Van de Peer Y."/>
            <person name="Liu Z.J."/>
        </authorList>
    </citation>
    <scope>NUCLEOTIDE SEQUENCE</scope>
    <source>
        <strain evidence="7">CP</strain>
    </source>
</reference>
<proteinExistence type="predicted"/>
<dbReference type="Pfam" id="PF00642">
    <property type="entry name" value="zf-CCCH"/>
    <property type="match status" value="1"/>
</dbReference>
<reference evidence="7" key="2">
    <citation type="submission" date="2023-06" db="EMBL/GenBank/DDBJ databases">
        <authorList>
            <person name="Ma L."/>
            <person name="Liu K.-W."/>
            <person name="Li Z."/>
            <person name="Hsiao Y.-Y."/>
            <person name="Qi Y."/>
            <person name="Fu T."/>
            <person name="Tang G."/>
            <person name="Zhang D."/>
            <person name="Sun W.-H."/>
            <person name="Liu D.-K."/>
            <person name="Li Y."/>
            <person name="Chen G.-Z."/>
            <person name="Liu X.-D."/>
            <person name="Liao X.-Y."/>
            <person name="Jiang Y.-T."/>
            <person name="Yu X."/>
            <person name="Hao Y."/>
            <person name="Huang J."/>
            <person name="Zhao X.-W."/>
            <person name="Ke S."/>
            <person name="Chen Y.-Y."/>
            <person name="Wu W.-L."/>
            <person name="Hsu J.-L."/>
            <person name="Lin Y.-F."/>
            <person name="Huang M.-D."/>
            <person name="Li C.-Y."/>
            <person name="Huang L."/>
            <person name="Wang Z.-W."/>
            <person name="Zhao X."/>
            <person name="Zhong W.-Y."/>
            <person name="Peng D.-H."/>
            <person name="Ahmad S."/>
            <person name="Lan S."/>
            <person name="Zhang J.-S."/>
            <person name="Tsai W.-C."/>
            <person name="Van De Peer Y."/>
            <person name="Liu Z.-J."/>
        </authorList>
    </citation>
    <scope>NUCLEOTIDE SEQUENCE</scope>
    <source>
        <strain evidence="7">CP</strain>
        <tissue evidence="7">Leaves</tissue>
    </source>
</reference>
<name>A0AAV9C912_ACOCL</name>
<protein>
    <submittedName>
        <fullName evidence="7">Zinc finger CCCH domain-containing protein 54</fullName>
    </submittedName>
</protein>
<dbReference type="InterPro" id="IPR057444">
    <property type="entry name" value="Znf-CCCH_AtC3H23-like"/>
</dbReference>
<dbReference type="Pfam" id="PF25512">
    <property type="entry name" value="zf-CCCH_AtC3H23"/>
    <property type="match status" value="1"/>
</dbReference>
<dbReference type="PROSITE" id="PS50103">
    <property type="entry name" value="ZF_C3H1"/>
    <property type="match status" value="1"/>
</dbReference>
<evidence type="ECO:0000259" key="6">
    <source>
        <dbReference type="PROSITE" id="PS50103"/>
    </source>
</evidence>
<evidence type="ECO:0000256" key="3">
    <source>
        <dbReference type="ARBA" id="ARBA00022833"/>
    </source>
</evidence>
<dbReference type="Gene3D" id="3.30.1370.210">
    <property type="match status" value="1"/>
</dbReference>
<evidence type="ECO:0000313" key="7">
    <source>
        <dbReference type="EMBL" id="KAK1285315.1"/>
    </source>
</evidence>
<dbReference type="InterPro" id="IPR045234">
    <property type="entry name" value="Unkempt-like"/>
</dbReference>
<comment type="caution">
    <text evidence="7">The sequence shown here is derived from an EMBL/GenBank/DDBJ whole genome shotgun (WGS) entry which is preliminary data.</text>
</comment>
<organism evidence="7 8">
    <name type="scientific">Acorus calamus</name>
    <name type="common">Sweet flag</name>
    <dbReference type="NCBI Taxonomy" id="4465"/>
    <lineage>
        <taxon>Eukaryota</taxon>
        <taxon>Viridiplantae</taxon>
        <taxon>Streptophyta</taxon>
        <taxon>Embryophyta</taxon>
        <taxon>Tracheophyta</taxon>
        <taxon>Spermatophyta</taxon>
        <taxon>Magnoliopsida</taxon>
        <taxon>Liliopsida</taxon>
        <taxon>Acoraceae</taxon>
        <taxon>Acorus</taxon>
    </lineage>
</organism>
<dbReference type="Proteomes" id="UP001180020">
    <property type="component" value="Unassembled WGS sequence"/>
</dbReference>
<evidence type="ECO:0000256" key="5">
    <source>
        <dbReference type="PROSITE-ProRule" id="PRU00723"/>
    </source>
</evidence>
<keyword evidence="4" id="KW-0238">DNA-binding</keyword>
<keyword evidence="3 5" id="KW-0862">Zinc</keyword>
<dbReference type="InterPro" id="IPR000571">
    <property type="entry name" value="Znf_CCCH"/>
</dbReference>
<evidence type="ECO:0000313" key="8">
    <source>
        <dbReference type="Proteomes" id="UP001180020"/>
    </source>
</evidence>
<dbReference type="GO" id="GO:0003677">
    <property type="term" value="F:DNA binding"/>
    <property type="evidence" value="ECO:0007669"/>
    <property type="project" value="UniProtKB-KW"/>
</dbReference>
<dbReference type="EMBL" id="JAUJYO010000020">
    <property type="protein sequence ID" value="KAK1285315.1"/>
    <property type="molecule type" value="Genomic_DNA"/>
</dbReference>
<dbReference type="AlphaFoldDB" id="A0AAV9C912"/>
<sequence length="184" mass="21282">MEWATKTIESKLGQPTSVYETDEFRMYAFKIKRCAKTKSHDWTECPYAHRGEKARRRDPRKFNYSGVACPEFRHAGDCRRGQRCEFAHGVFEFWLHPARYRTRACKAGPRCLRKVCFFAHSPEQLRMLEEEGGRGGSCWDLVEGMNGLRVWDEVGCCGGGGGEGVEEDEEEEWPGFEWVNELVE</sequence>
<feature type="zinc finger region" description="C3H1-type" evidence="5">
    <location>
        <begin position="63"/>
        <end position="91"/>
    </location>
</feature>
<dbReference type="PANTHER" id="PTHR14493:SF109">
    <property type="entry name" value="ZINC FINGER CCCH DOMAIN-CONTAINING PROTEIN 54"/>
    <property type="match status" value="1"/>
</dbReference>
<keyword evidence="2 5" id="KW-0863">Zinc-finger</keyword>
<dbReference type="GO" id="GO:0008270">
    <property type="term" value="F:zinc ion binding"/>
    <property type="evidence" value="ECO:0007669"/>
    <property type="project" value="UniProtKB-KW"/>
</dbReference>
<keyword evidence="1 5" id="KW-0479">Metal-binding</keyword>
<dbReference type="PANTHER" id="PTHR14493">
    <property type="entry name" value="UNKEMPT FAMILY MEMBER"/>
    <property type="match status" value="1"/>
</dbReference>
<accession>A0AAV9C912</accession>
<gene>
    <name evidence="7" type="primary">PEI1</name>
    <name evidence="7" type="ORF">QJS10_CPB20g01382</name>
</gene>